<proteinExistence type="predicted"/>
<feature type="chain" id="PRO_5002724046" description="Lipoprotein" evidence="1">
    <location>
        <begin position="26"/>
        <end position="382"/>
    </location>
</feature>
<reference evidence="3" key="2">
    <citation type="submission" date="2007-04" db="EMBL/GenBank/DDBJ databases">
        <title>Complete genome sequence of the nitrogen-fixing bacterium Azorhizobium caulinodans ORS571.</title>
        <authorList>
            <person name="Lee K.B."/>
            <person name="Backer P.D."/>
            <person name="Aono T."/>
            <person name="Liu C.T."/>
            <person name="Suzuki S."/>
            <person name="Suzuki T."/>
            <person name="Kaneko T."/>
            <person name="Yamada M."/>
            <person name="Tabata S."/>
            <person name="Kupfer D.M."/>
            <person name="Najar F.Z."/>
            <person name="Wiley G.B."/>
            <person name="Roe B."/>
            <person name="Binnewies T."/>
            <person name="Ussery D."/>
            <person name="Vereecke D."/>
            <person name="Gevers D."/>
            <person name="Holsters M."/>
            <person name="Oyaizu H."/>
        </authorList>
    </citation>
    <scope>NUCLEOTIDE SEQUENCE [LARGE SCALE GENOMIC DNA]</scope>
    <source>
        <strain evidence="3">ATCC 43989 / DSM 5975 / JCM 20966 / LMG 6465 / NBRC 14845 / NCIMB 13405 / ORS 571</strain>
    </source>
</reference>
<protein>
    <recommendedName>
        <fullName evidence="4">Lipoprotein</fullName>
    </recommendedName>
</protein>
<dbReference type="KEGG" id="azc:AZC_1306"/>
<dbReference type="EMBL" id="AP009384">
    <property type="protein sequence ID" value="BAF87304.1"/>
    <property type="molecule type" value="Genomic_DNA"/>
</dbReference>
<dbReference type="InterPro" id="IPR010297">
    <property type="entry name" value="DUF900_hydrolase"/>
</dbReference>
<dbReference type="Proteomes" id="UP000000270">
    <property type="component" value="Chromosome"/>
</dbReference>
<dbReference type="STRING" id="438753.AZC_1306"/>
<evidence type="ECO:0008006" key="4">
    <source>
        <dbReference type="Google" id="ProtNLM"/>
    </source>
</evidence>
<feature type="signal peptide" evidence="1">
    <location>
        <begin position="1"/>
        <end position="25"/>
    </location>
</feature>
<reference evidence="2 3" key="1">
    <citation type="journal article" date="2007" name="Appl. Environ. Microbiol.">
        <title>Rhizobial factors required for stem nodule maturation and maintenance in Sesbania rostrata-Azorhizobium caulinodans ORS571 symbiosis.</title>
        <authorList>
            <person name="Suzuki S."/>
            <person name="Aono T."/>
            <person name="Lee KB."/>
            <person name="Suzuki T."/>
            <person name="Liu CT."/>
            <person name="Miwa H."/>
            <person name="Wakao S."/>
            <person name="Iki T."/>
            <person name="Oyaizu H."/>
        </authorList>
    </citation>
    <scope>NUCLEOTIDE SEQUENCE [LARGE SCALE GENOMIC DNA]</scope>
    <source>
        <strain evidence="3">ATCC 43989 / DSM 5975 / JCM 20966 / LMG 6465 / NBRC 14845 / NCIMB 13405 / ORS 571</strain>
    </source>
</reference>
<evidence type="ECO:0000256" key="1">
    <source>
        <dbReference type="SAM" id="SignalP"/>
    </source>
</evidence>
<reference evidence="2 3" key="6">
    <citation type="journal article" date="2011" name="Appl. Environ. Microbiol.">
        <title>Involvement of the azorhizobial chromosome partition gene (parA) in the onset of bacteroid differentiation during Sesbania rostrata stem nodule development.</title>
        <authorList>
            <person name="Liu CT."/>
            <person name="Lee KB."/>
            <person name="Wang YS."/>
            <person name="Peng MH."/>
            <person name="Lee KT."/>
            <person name="Suzuki S."/>
            <person name="Suzuki T."/>
            <person name="Oyaizu H."/>
        </authorList>
    </citation>
    <scope>NUCLEOTIDE SEQUENCE [LARGE SCALE GENOMIC DNA]</scope>
    <source>
        <strain evidence="3">ATCC 43989 / DSM 5975 / JCM 20966 / LMG 6465 / NBRC 14845 / NCIMB 13405 / ORS 571</strain>
    </source>
</reference>
<dbReference type="InterPro" id="IPR014586">
    <property type="entry name" value="UCP033909"/>
</dbReference>
<dbReference type="HOGENOM" id="CLU_030170_0_0_5"/>
<dbReference type="ESTHER" id="azoc5-a8i0x1">
    <property type="family name" value="Duf_900"/>
</dbReference>
<evidence type="ECO:0000313" key="3">
    <source>
        <dbReference type="Proteomes" id="UP000000270"/>
    </source>
</evidence>
<reference evidence="2 3" key="3">
    <citation type="journal article" date="2008" name="BMC Genomics">
        <title>The genome of the versatile nitrogen fixer Azorhizobium caulinodans ORS571.</title>
        <authorList>
            <person name="Lee KB."/>
            <person name="Backer P.D."/>
            <person name="Aono T."/>
            <person name="Liu CT."/>
            <person name="Suzuki S."/>
            <person name="Suzuki T."/>
            <person name="Kaneko T."/>
            <person name="Yamada M."/>
            <person name="Tabata S."/>
            <person name="Kupfer D.M."/>
            <person name="Najar F.Z."/>
            <person name="Wiley G.B."/>
            <person name="Roe B."/>
            <person name="Binnewies T.T."/>
            <person name="Ussery D.W."/>
            <person name="D'Haeze W."/>
            <person name="Herder J.D."/>
            <person name="Gevers D."/>
            <person name="Vereecke D."/>
            <person name="Holsters M."/>
            <person name="Oyaizu H."/>
        </authorList>
    </citation>
    <scope>NUCLEOTIDE SEQUENCE [LARGE SCALE GENOMIC DNA]</scope>
    <source>
        <strain evidence="3">ATCC 43989 / DSM 5975 / JCM 20966 / LMG 6465 / NBRC 14845 / NCIMB 13405 / ORS 571</strain>
    </source>
</reference>
<keyword evidence="3" id="KW-1185">Reference proteome</keyword>
<dbReference type="eggNOG" id="COG4782">
    <property type="taxonomic scope" value="Bacteria"/>
</dbReference>
<dbReference type="PANTHER" id="PTHR36513">
    <property type="entry name" value="ABC TRANSMEMBRANE TYPE-1 DOMAIN-CONTAINING PROTEIN"/>
    <property type="match status" value="1"/>
</dbReference>
<organism evidence="2 3">
    <name type="scientific">Azorhizobium caulinodans (strain ATCC 43989 / DSM 5975 / JCM 20966 / LMG 6465 / NBRC 14845 / NCIMB 13405 / ORS 571)</name>
    <dbReference type="NCBI Taxonomy" id="438753"/>
    <lineage>
        <taxon>Bacteria</taxon>
        <taxon>Pseudomonadati</taxon>
        <taxon>Pseudomonadota</taxon>
        <taxon>Alphaproteobacteria</taxon>
        <taxon>Hyphomicrobiales</taxon>
        <taxon>Xanthobacteraceae</taxon>
        <taxon>Azorhizobium</taxon>
    </lineage>
</organism>
<evidence type="ECO:0000313" key="2">
    <source>
        <dbReference type="EMBL" id="BAF87304.1"/>
    </source>
</evidence>
<keyword evidence="1" id="KW-0732">Signal</keyword>
<sequence>MAAWTVGWRAAACALMLAVCGCARTDGALTPVAAGAAGTDTVDMLVATTRAPSDRPGVIFNGERGAGLSFANIVVSIPPERAPGTIQWPQQGRADPARDFAVTTLTPVPRSGVLDWFKNVTDGKARRRVLIFVHGFNTRFDSAVFRFAQIVHDTRADMAPVLFSWPSRGQVFDYVYDRESTNYSRDDLASVMRTAARSPYVSEVVVMAHSMGAWLTVESLRQLALQDGRVPAKVSNVILASPDLDLDVFRRQVMEMGKDRPRITIFVSRTDKALEVSRFIAGGVTRVGAVDLTQPENLAQLEVAQGIVAVDLSALQNGDALNHSKFATSPDVVQLLGDRLRAGQEIEGAQPTSGAEAAQMVGATVGSVAAAPILIFTGGAGN</sequence>
<dbReference type="Gene3D" id="3.40.50.1820">
    <property type="entry name" value="alpha/beta hydrolase"/>
    <property type="match status" value="1"/>
</dbReference>
<dbReference type="InterPro" id="IPR029058">
    <property type="entry name" value="AB_hydrolase_fold"/>
</dbReference>
<accession>A8I0X1</accession>
<reference evidence="2 3" key="4">
    <citation type="journal article" date="2009" name="Appl. Environ. Microbiol.">
        <title>Comparative genome-wide transcriptional profiling of Azorhizobium caulinodans ORS571 grown under free-living and symbiotic conditions.</title>
        <authorList>
            <person name="Tsukada S."/>
            <person name="Aono T."/>
            <person name="Akiba N."/>
            <person name="Lee KB."/>
            <person name="Liu CT."/>
            <person name="Toyazaki H."/>
            <person name="Oyaizu H."/>
        </authorList>
    </citation>
    <scope>NUCLEOTIDE SEQUENCE [LARGE SCALE GENOMIC DNA]</scope>
    <source>
        <strain evidence="3">ATCC 43989 / DSM 5975 / JCM 20966 / LMG 6465 / NBRC 14845 / NCIMB 13405 / ORS 571</strain>
    </source>
</reference>
<dbReference type="PIRSF" id="PIRSF033909">
    <property type="entry name" value="UCP033909"/>
    <property type="match status" value="1"/>
</dbReference>
<reference evidence="2 3" key="5">
    <citation type="journal article" date="2010" name="Appl. Environ. Microbiol.">
        <title>phrR-like gene praR of Azorhizobium caulinodans ORS571 is essential for symbiosis with Sesbania rostrata and is involved in expression of reb genes.</title>
        <authorList>
            <person name="Akiba N."/>
            <person name="Aono T."/>
            <person name="Toyazaki H."/>
            <person name="Sato S."/>
            <person name="Oyaizu H."/>
        </authorList>
    </citation>
    <scope>NUCLEOTIDE SEQUENCE [LARGE SCALE GENOMIC DNA]</scope>
    <source>
        <strain evidence="3">ATCC 43989 / DSM 5975 / JCM 20966 / LMG 6465 / NBRC 14845 / NCIMB 13405 / ORS 571</strain>
    </source>
</reference>
<dbReference type="SUPFAM" id="SSF53474">
    <property type="entry name" value="alpha/beta-Hydrolases"/>
    <property type="match status" value="1"/>
</dbReference>
<dbReference type="PANTHER" id="PTHR36513:SF1">
    <property type="entry name" value="TRANSMEMBRANE PROTEIN"/>
    <property type="match status" value="1"/>
</dbReference>
<gene>
    <name evidence="2" type="ordered locus">AZC_1306</name>
</gene>
<dbReference type="Pfam" id="PF05990">
    <property type="entry name" value="DUF900"/>
    <property type="match status" value="1"/>
</dbReference>
<dbReference type="AlphaFoldDB" id="A8I0X1"/>
<name>A8I0X1_AZOC5</name>